<dbReference type="OrthoDB" id="10051774at2759"/>
<dbReference type="InterPro" id="IPR000436">
    <property type="entry name" value="Sushi_SCR_CCP_dom"/>
</dbReference>
<evidence type="ECO:0000313" key="7">
    <source>
        <dbReference type="RefSeq" id="XP_006020656.1"/>
    </source>
</evidence>
<organism evidence="6 7">
    <name type="scientific">Alligator sinensis</name>
    <name type="common">Chinese alligator</name>
    <dbReference type="NCBI Taxonomy" id="38654"/>
    <lineage>
        <taxon>Eukaryota</taxon>
        <taxon>Metazoa</taxon>
        <taxon>Chordata</taxon>
        <taxon>Craniata</taxon>
        <taxon>Vertebrata</taxon>
        <taxon>Euteleostomi</taxon>
        <taxon>Archelosauria</taxon>
        <taxon>Archosauria</taxon>
        <taxon>Crocodylia</taxon>
        <taxon>Alligatoridae</taxon>
        <taxon>Alligatorinae</taxon>
        <taxon>Alligator</taxon>
    </lineage>
</organism>
<feature type="disulfide bond" evidence="4">
    <location>
        <begin position="66"/>
        <end position="109"/>
    </location>
</feature>
<evidence type="ECO:0000256" key="3">
    <source>
        <dbReference type="ARBA" id="ARBA00023157"/>
    </source>
</evidence>
<evidence type="ECO:0000259" key="5">
    <source>
        <dbReference type="PROSITE" id="PS50923"/>
    </source>
</evidence>
<keyword evidence="2" id="KW-0732">Signal</keyword>
<feature type="domain" description="Sushi" evidence="5">
    <location>
        <begin position="64"/>
        <end position="122"/>
    </location>
</feature>
<sequence length="192" mass="21583">MTCGSPPDIANGWIAERERERYFPGEIIHYRCWQGQTLTGPARIVCKEGNWSPPGTPECNEAAGRCGPPPTIENGDTTTFPLLYYERDAVVTYKCKNLYIMKGSQYATCNSGQWTDPPTCIEPCTASEQDMAENNIRLRWASGEKLYYPSGDVIEFECIPGYVRDPAFPPFRVHCREGKLPFPRCKLRGTSG</sequence>
<keyword evidence="1 4" id="KW-0768">Sushi</keyword>
<evidence type="ECO:0000313" key="6">
    <source>
        <dbReference type="Proteomes" id="UP000189705"/>
    </source>
</evidence>
<dbReference type="PANTHER" id="PTHR45785:SF7">
    <property type="entry name" value="COMPLEMENT FACTOR H"/>
    <property type="match status" value="1"/>
</dbReference>
<evidence type="ECO:0000256" key="1">
    <source>
        <dbReference type="ARBA" id="ARBA00022659"/>
    </source>
</evidence>
<feature type="domain" description="Sushi" evidence="5">
    <location>
        <begin position="1"/>
        <end position="61"/>
    </location>
</feature>
<dbReference type="GeneID" id="102375272"/>
<dbReference type="KEGG" id="asn:102375272"/>
<dbReference type="GO" id="GO:0005615">
    <property type="term" value="C:extracellular space"/>
    <property type="evidence" value="ECO:0007669"/>
    <property type="project" value="TreeGrafter"/>
</dbReference>
<dbReference type="PROSITE" id="PS50923">
    <property type="entry name" value="SUSHI"/>
    <property type="match status" value="2"/>
</dbReference>
<keyword evidence="6" id="KW-1185">Reference proteome</keyword>
<dbReference type="InterPro" id="IPR051503">
    <property type="entry name" value="ComplSys_Reg/VirEntry_Med"/>
</dbReference>
<accession>A0A1U7RIH5</accession>
<comment type="caution">
    <text evidence="4">Lacks conserved residue(s) required for the propagation of feature annotation.</text>
</comment>
<protein>
    <submittedName>
        <fullName evidence="7">Complement factor H-related protein 1-like</fullName>
    </submittedName>
</protein>
<dbReference type="GO" id="GO:0006956">
    <property type="term" value="P:complement activation"/>
    <property type="evidence" value="ECO:0007669"/>
    <property type="project" value="TreeGrafter"/>
</dbReference>
<proteinExistence type="predicted"/>
<evidence type="ECO:0000256" key="2">
    <source>
        <dbReference type="ARBA" id="ARBA00022729"/>
    </source>
</evidence>
<dbReference type="Proteomes" id="UP000189705">
    <property type="component" value="Unplaced"/>
</dbReference>
<feature type="disulfide bond" evidence="4">
    <location>
        <begin position="32"/>
        <end position="59"/>
    </location>
</feature>
<reference evidence="7" key="1">
    <citation type="submission" date="2025-08" db="UniProtKB">
        <authorList>
            <consortium name="RefSeq"/>
        </authorList>
    </citation>
    <scope>IDENTIFICATION</scope>
</reference>
<dbReference type="PANTHER" id="PTHR45785">
    <property type="entry name" value="COMPLEMENT FACTOR H-RELATED"/>
    <property type="match status" value="1"/>
</dbReference>
<dbReference type="SMART" id="SM00032">
    <property type="entry name" value="CCP"/>
    <property type="match status" value="3"/>
</dbReference>
<dbReference type="InParanoid" id="A0A1U7RIH5"/>
<dbReference type="FunFam" id="2.10.70.10:FF:000026">
    <property type="entry name" value="Complement inhibitory factor H"/>
    <property type="match status" value="1"/>
</dbReference>
<dbReference type="GO" id="GO:0001851">
    <property type="term" value="F:complement component C3b binding"/>
    <property type="evidence" value="ECO:0007669"/>
    <property type="project" value="TreeGrafter"/>
</dbReference>
<name>A0A1U7RIH5_ALLSI</name>
<dbReference type="RefSeq" id="XP_006020656.1">
    <property type="nucleotide sequence ID" value="XM_006020594.3"/>
</dbReference>
<dbReference type="AlphaFoldDB" id="A0A1U7RIH5"/>
<feature type="disulfide bond" evidence="4">
    <location>
        <begin position="3"/>
        <end position="46"/>
    </location>
</feature>
<dbReference type="Gene3D" id="2.10.70.10">
    <property type="entry name" value="Complement Module, domain 1"/>
    <property type="match status" value="3"/>
</dbReference>
<evidence type="ECO:0000256" key="4">
    <source>
        <dbReference type="PROSITE-ProRule" id="PRU00302"/>
    </source>
</evidence>
<dbReference type="FunFam" id="2.10.70.10:FF:000060">
    <property type="entry name" value="Complement inhibitory factor H"/>
    <property type="match status" value="1"/>
</dbReference>
<keyword evidence="3 4" id="KW-1015">Disulfide bond</keyword>
<dbReference type="InterPro" id="IPR035976">
    <property type="entry name" value="Sushi/SCR/CCP_sf"/>
</dbReference>
<dbReference type="CDD" id="cd00033">
    <property type="entry name" value="CCP"/>
    <property type="match status" value="2"/>
</dbReference>
<gene>
    <name evidence="7" type="primary">LOC102375272</name>
</gene>
<dbReference type="SUPFAM" id="SSF57535">
    <property type="entry name" value="Complement control module/SCR domain"/>
    <property type="match status" value="3"/>
</dbReference>
<dbReference type="Pfam" id="PF00084">
    <property type="entry name" value="Sushi"/>
    <property type="match status" value="3"/>
</dbReference>